<protein>
    <submittedName>
        <fullName evidence="3">Uncharacterized protein</fullName>
    </submittedName>
</protein>
<accession>A0A450WMB4</accession>
<dbReference type="AlphaFoldDB" id="A0A450WMB4"/>
<keyword evidence="1" id="KW-0472">Membrane</keyword>
<name>A0A450WMB4_9GAMM</name>
<proteinExistence type="predicted"/>
<organism evidence="3">
    <name type="scientific">Candidatus Kentrum sp. LFY</name>
    <dbReference type="NCBI Taxonomy" id="2126342"/>
    <lineage>
        <taxon>Bacteria</taxon>
        <taxon>Pseudomonadati</taxon>
        <taxon>Pseudomonadota</taxon>
        <taxon>Gammaproteobacteria</taxon>
        <taxon>Candidatus Kentrum</taxon>
    </lineage>
</organism>
<dbReference type="EMBL" id="CAADFN010000039">
    <property type="protein sequence ID" value="VFK18138.1"/>
    <property type="molecule type" value="Genomic_DNA"/>
</dbReference>
<evidence type="ECO:0000313" key="3">
    <source>
        <dbReference type="EMBL" id="VFK18138.1"/>
    </source>
</evidence>
<feature type="transmembrane region" description="Helical" evidence="1">
    <location>
        <begin position="282"/>
        <end position="300"/>
    </location>
</feature>
<sequence length="418" mass="46923">MIKVNSRFSSLLNRDTFLFVTGVLICVGVGIAVCSADLDIPLTSRIDIIEAVEILLIIGWMAWSFSEAGGDRSTSHTKIVFVLIASLPIALIFLSLIKDLSELVFWISLIIWCIPVVYSSMEESSENNWKKFLLVTSCTSAFVSTIVSVANLKITPYSLLITNSLQQFHTLFDIRYSLILFLTIVVLGTALFRVIQTKLPDISELAEWRVPESAPTGLFVALIVPFIWVINGILIVLNIFIGFVWKSCKIILNRLFCLSEELAHLAYEIFSEKESWIETFKLIILYFLVSSVFFIALTNAPEIDYYLRSITWNDQLKPLLLISLSCFIILLAIGFMLWILDSSDFSSVIPAATGLSIILVILASSSFLIYVFAKFAPLEILGFGKIGLFSLTLIIIVSIGFFYHIFRISTTPISKENR</sequence>
<feature type="transmembrane region" description="Helical" evidence="1">
    <location>
        <begin position="216"/>
        <end position="245"/>
    </location>
</feature>
<keyword evidence="1" id="KW-1133">Transmembrane helix</keyword>
<keyword evidence="1" id="KW-0812">Transmembrane</keyword>
<feature type="transmembrane region" description="Helical" evidence="1">
    <location>
        <begin position="352"/>
        <end position="373"/>
    </location>
</feature>
<gene>
    <name evidence="2" type="ORF">BECKLFY1418B_GA0070995_101411</name>
    <name evidence="3" type="ORF">BECKLFY1418C_GA0070996_10395</name>
</gene>
<evidence type="ECO:0000313" key="2">
    <source>
        <dbReference type="EMBL" id="VFJ89210.1"/>
    </source>
</evidence>
<feature type="transmembrane region" description="Helical" evidence="1">
    <location>
        <begin position="385"/>
        <end position="406"/>
    </location>
</feature>
<feature type="transmembrane region" description="Helical" evidence="1">
    <location>
        <begin position="174"/>
        <end position="195"/>
    </location>
</feature>
<evidence type="ECO:0000256" key="1">
    <source>
        <dbReference type="SAM" id="Phobius"/>
    </source>
</evidence>
<dbReference type="EMBL" id="CAADFF010000014">
    <property type="protein sequence ID" value="VFJ89210.1"/>
    <property type="molecule type" value="Genomic_DNA"/>
</dbReference>
<feature type="transmembrane region" description="Helical" evidence="1">
    <location>
        <begin position="46"/>
        <end position="65"/>
    </location>
</feature>
<reference evidence="3" key="1">
    <citation type="submission" date="2019-02" db="EMBL/GenBank/DDBJ databases">
        <authorList>
            <person name="Gruber-Vodicka R. H."/>
            <person name="Seah K. B. B."/>
        </authorList>
    </citation>
    <scope>NUCLEOTIDE SEQUENCE</scope>
    <source>
        <strain evidence="3">BECK_BY7</strain>
        <strain evidence="2">BECK_M7</strain>
    </source>
</reference>
<feature type="transmembrane region" description="Helical" evidence="1">
    <location>
        <begin position="77"/>
        <end position="97"/>
    </location>
</feature>
<feature type="transmembrane region" description="Helical" evidence="1">
    <location>
        <begin position="103"/>
        <end position="120"/>
    </location>
</feature>
<feature type="transmembrane region" description="Helical" evidence="1">
    <location>
        <begin position="132"/>
        <end position="154"/>
    </location>
</feature>
<feature type="transmembrane region" description="Helical" evidence="1">
    <location>
        <begin position="320"/>
        <end position="340"/>
    </location>
</feature>